<feature type="region of interest" description="Disordered" evidence="1">
    <location>
        <begin position="90"/>
        <end position="230"/>
    </location>
</feature>
<feature type="region of interest" description="Disordered" evidence="1">
    <location>
        <begin position="335"/>
        <end position="367"/>
    </location>
</feature>
<organism evidence="2 3">
    <name type="scientific">Stylosanthes scabra</name>
    <dbReference type="NCBI Taxonomy" id="79078"/>
    <lineage>
        <taxon>Eukaryota</taxon>
        <taxon>Viridiplantae</taxon>
        <taxon>Streptophyta</taxon>
        <taxon>Embryophyta</taxon>
        <taxon>Tracheophyta</taxon>
        <taxon>Spermatophyta</taxon>
        <taxon>Magnoliopsida</taxon>
        <taxon>eudicotyledons</taxon>
        <taxon>Gunneridae</taxon>
        <taxon>Pentapetalae</taxon>
        <taxon>rosids</taxon>
        <taxon>fabids</taxon>
        <taxon>Fabales</taxon>
        <taxon>Fabaceae</taxon>
        <taxon>Papilionoideae</taxon>
        <taxon>50 kb inversion clade</taxon>
        <taxon>dalbergioids sensu lato</taxon>
        <taxon>Dalbergieae</taxon>
        <taxon>Pterocarpus clade</taxon>
        <taxon>Stylosanthes</taxon>
    </lineage>
</organism>
<feature type="compositionally biased region" description="Polar residues" evidence="1">
    <location>
        <begin position="219"/>
        <end position="230"/>
    </location>
</feature>
<feature type="compositionally biased region" description="Low complexity" evidence="1">
    <location>
        <begin position="166"/>
        <end position="181"/>
    </location>
</feature>
<accession>A0ABU6XMF9</accession>
<dbReference type="EMBL" id="JASCZI010212025">
    <property type="protein sequence ID" value="MED6198035.1"/>
    <property type="molecule type" value="Genomic_DNA"/>
</dbReference>
<evidence type="ECO:0000313" key="3">
    <source>
        <dbReference type="Proteomes" id="UP001341840"/>
    </source>
</evidence>
<feature type="compositionally biased region" description="Basic and acidic residues" evidence="1">
    <location>
        <begin position="91"/>
        <end position="112"/>
    </location>
</feature>
<feature type="compositionally biased region" description="Basic and acidic residues" evidence="1">
    <location>
        <begin position="353"/>
        <end position="367"/>
    </location>
</feature>
<reference evidence="2 3" key="1">
    <citation type="journal article" date="2023" name="Plants (Basel)">
        <title>Bridging the Gap: Combining Genomics and Transcriptomics Approaches to Understand Stylosanthes scabra, an Orphan Legume from the Brazilian Caatinga.</title>
        <authorList>
            <person name="Ferreira-Neto J.R.C."/>
            <person name="da Silva M.D."/>
            <person name="Binneck E."/>
            <person name="de Melo N.F."/>
            <person name="da Silva R.H."/>
            <person name="de Melo A.L.T.M."/>
            <person name="Pandolfi V."/>
            <person name="Bustamante F.O."/>
            <person name="Brasileiro-Vidal A.C."/>
            <person name="Benko-Iseppon A.M."/>
        </authorList>
    </citation>
    <scope>NUCLEOTIDE SEQUENCE [LARGE SCALE GENOMIC DNA]</scope>
    <source>
        <tissue evidence="2">Leaves</tissue>
    </source>
</reference>
<feature type="compositionally biased region" description="Basic and acidic residues" evidence="1">
    <location>
        <begin position="186"/>
        <end position="195"/>
    </location>
</feature>
<evidence type="ECO:0000256" key="1">
    <source>
        <dbReference type="SAM" id="MobiDB-lite"/>
    </source>
</evidence>
<name>A0ABU6XMF9_9FABA</name>
<sequence length="397" mass="44542">MARQMGFSQAIPAPYSMDPNKQICRLVPHSFKEIKSFLSENMLTRTFYDPIACNFSNFVTKGYIKWWDAYYRQYNRSLDEMISRINRKKEHMKEGEKMVQEEKITQKRKVESSKVSSKRTKLTSKKSSENVDPQGGSNPSGWPPKSTLASEKPPTAESVHSASGDSLNNISSRSKESSNSNKTKKTILDVKRIEEPVIPEPDQSLSKNQEKSPCEFSSEGYSLSPSSNSVEKANPFLEEIDKALGNQVTQLNSPLKEKDLIGKDQPTTPNVPIQPGLNEGIQIDPRIQFQEKLEEARVASVEKVKQSTKPLPSIPVIAIDADDSDLDDLLKVISETKAGSEQGVSNSDNKSVQQEKEDTPIQKSRSESLKMVLLKSAAEKMIRLMNQPLDMLQKDPY</sequence>
<keyword evidence="3" id="KW-1185">Reference proteome</keyword>
<feature type="region of interest" description="Disordered" evidence="1">
    <location>
        <begin position="257"/>
        <end position="279"/>
    </location>
</feature>
<protein>
    <submittedName>
        <fullName evidence="2">Uncharacterized protein</fullName>
    </submittedName>
</protein>
<gene>
    <name evidence="2" type="ORF">PIB30_062305</name>
</gene>
<dbReference type="Proteomes" id="UP001341840">
    <property type="component" value="Unassembled WGS sequence"/>
</dbReference>
<feature type="compositionally biased region" description="Polar residues" evidence="1">
    <location>
        <begin position="337"/>
        <end position="352"/>
    </location>
</feature>
<evidence type="ECO:0000313" key="2">
    <source>
        <dbReference type="EMBL" id="MED6198035.1"/>
    </source>
</evidence>
<proteinExistence type="predicted"/>
<comment type="caution">
    <text evidence="2">The sequence shown here is derived from an EMBL/GenBank/DDBJ whole genome shotgun (WGS) entry which is preliminary data.</text>
</comment>